<keyword evidence="3" id="KW-0732">Signal</keyword>
<comment type="subcellular location">
    <subcellularLocation>
        <location evidence="1">Secreted</location>
    </subcellularLocation>
</comment>
<dbReference type="Ensembl" id="ENSCVAT00000013823.1">
    <property type="protein sequence ID" value="ENSCVAP00000020646.1"/>
    <property type="gene ID" value="ENSCVAG00000002148.1"/>
</dbReference>
<feature type="domain" description="C1q" evidence="5">
    <location>
        <begin position="199"/>
        <end position="298"/>
    </location>
</feature>
<dbReference type="STRING" id="28743.ENSCVAP00000020646"/>
<accession>A0A3Q2DLX1</accession>
<organism evidence="6 7">
    <name type="scientific">Cyprinodon variegatus</name>
    <name type="common">Sheepshead minnow</name>
    <dbReference type="NCBI Taxonomy" id="28743"/>
    <lineage>
        <taxon>Eukaryota</taxon>
        <taxon>Metazoa</taxon>
        <taxon>Chordata</taxon>
        <taxon>Craniata</taxon>
        <taxon>Vertebrata</taxon>
        <taxon>Euteleostomi</taxon>
        <taxon>Actinopterygii</taxon>
        <taxon>Neopterygii</taxon>
        <taxon>Teleostei</taxon>
        <taxon>Neoteleostei</taxon>
        <taxon>Acanthomorphata</taxon>
        <taxon>Ovalentaria</taxon>
        <taxon>Atherinomorphae</taxon>
        <taxon>Cyprinodontiformes</taxon>
        <taxon>Cyprinodontidae</taxon>
        <taxon>Cyprinodon</taxon>
    </lineage>
</organism>
<keyword evidence="4" id="KW-1133">Transmembrane helix</keyword>
<dbReference type="InterPro" id="IPR001073">
    <property type="entry name" value="C1q_dom"/>
</dbReference>
<name>A0A3Q2DLX1_CYPVA</name>
<evidence type="ECO:0000313" key="6">
    <source>
        <dbReference type="Ensembl" id="ENSCVAP00000020646.1"/>
    </source>
</evidence>
<evidence type="ECO:0000256" key="4">
    <source>
        <dbReference type="SAM" id="Phobius"/>
    </source>
</evidence>
<keyword evidence="2" id="KW-0964">Secreted</keyword>
<protein>
    <recommendedName>
        <fullName evidence="5">C1q domain-containing protein</fullName>
    </recommendedName>
</protein>
<dbReference type="InterPro" id="IPR008983">
    <property type="entry name" value="Tumour_necrosis_fac-like_dom"/>
</dbReference>
<feature type="transmembrane region" description="Helical" evidence="4">
    <location>
        <begin position="159"/>
        <end position="176"/>
    </location>
</feature>
<dbReference type="PANTHER" id="PTHR22923">
    <property type="entry name" value="CEREBELLIN-RELATED"/>
    <property type="match status" value="1"/>
</dbReference>
<dbReference type="PROSITE" id="PS50871">
    <property type="entry name" value="C1Q"/>
    <property type="match status" value="1"/>
</dbReference>
<reference evidence="6" key="2">
    <citation type="submission" date="2025-09" db="UniProtKB">
        <authorList>
            <consortium name="Ensembl"/>
        </authorList>
    </citation>
    <scope>IDENTIFICATION</scope>
</reference>
<keyword evidence="4" id="KW-0812">Transmembrane</keyword>
<dbReference type="AlphaFoldDB" id="A0A3Q2DLX1"/>
<keyword evidence="7" id="KW-1185">Reference proteome</keyword>
<dbReference type="PANTHER" id="PTHR22923:SF64">
    <property type="entry name" value="C1Q-RELATED FACTOR"/>
    <property type="match status" value="1"/>
</dbReference>
<reference evidence="6" key="1">
    <citation type="submission" date="2025-08" db="UniProtKB">
        <authorList>
            <consortium name="Ensembl"/>
        </authorList>
    </citation>
    <scope>IDENTIFICATION</scope>
</reference>
<dbReference type="SMART" id="SM00110">
    <property type="entry name" value="C1Q"/>
    <property type="match status" value="1"/>
</dbReference>
<sequence length="312" mass="35301">GPDNTEITLIYKRVYVNTGSFNSATGKHNSSVFDSNWPANQSFKYIASLQSVIMLNANIKQMVTLYNHVAGNRFETATNGMTLQLEVGDQVYMTLRQNTWIYDNGNDHTLRRLNLEPTCLVAKSYSVPSKNILYISPIKNRGWGGKPSTLKLHLCFKKCNLYFILCKIVLLLLYGGRRINAFYLDTSGLITALFLCSPGIFTAPIRGIYYFSFSGHNLSSKPMGLRLMKNGEQMVTVYNHVAGHRYETATNGMTLQLEVGDQVYMTLRFFKVYVQHLINHSTGCSSCQPQPIKQQLDELFLQFSFCTTTLTL</sequence>
<dbReference type="SUPFAM" id="SSF49842">
    <property type="entry name" value="TNF-like"/>
    <property type="match status" value="2"/>
</dbReference>
<dbReference type="GO" id="GO:0005576">
    <property type="term" value="C:extracellular region"/>
    <property type="evidence" value="ECO:0007669"/>
    <property type="project" value="UniProtKB-SubCell"/>
</dbReference>
<feature type="transmembrane region" description="Helical" evidence="4">
    <location>
        <begin position="188"/>
        <end position="211"/>
    </location>
</feature>
<dbReference type="PRINTS" id="PR00007">
    <property type="entry name" value="COMPLEMNTC1Q"/>
</dbReference>
<dbReference type="GeneTree" id="ENSGT01140000286260"/>
<evidence type="ECO:0000256" key="1">
    <source>
        <dbReference type="ARBA" id="ARBA00004613"/>
    </source>
</evidence>
<evidence type="ECO:0000259" key="5">
    <source>
        <dbReference type="PROSITE" id="PS50871"/>
    </source>
</evidence>
<dbReference type="Proteomes" id="UP000265020">
    <property type="component" value="Unassembled WGS sequence"/>
</dbReference>
<dbReference type="Pfam" id="PF00386">
    <property type="entry name" value="C1q"/>
    <property type="match status" value="2"/>
</dbReference>
<dbReference type="Gene3D" id="2.60.120.40">
    <property type="match status" value="2"/>
</dbReference>
<evidence type="ECO:0000256" key="3">
    <source>
        <dbReference type="ARBA" id="ARBA00022729"/>
    </source>
</evidence>
<proteinExistence type="predicted"/>
<keyword evidence="4" id="KW-0472">Membrane</keyword>
<evidence type="ECO:0000313" key="7">
    <source>
        <dbReference type="Proteomes" id="UP000265020"/>
    </source>
</evidence>
<dbReference type="InterPro" id="IPR050822">
    <property type="entry name" value="Cerebellin_Synaptic_Org"/>
</dbReference>
<evidence type="ECO:0000256" key="2">
    <source>
        <dbReference type="ARBA" id="ARBA00022525"/>
    </source>
</evidence>